<proteinExistence type="predicted"/>
<accession>A0A8H7SGL3</accession>
<dbReference type="Proteomes" id="UP000613177">
    <property type="component" value="Unassembled WGS sequence"/>
</dbReference>
<keyword evidence="2" id="KW-1185">Reference proteome</keyword>
<evidence type="ECO:0000313" key="2">
    <source>
        <dbReference type="Proteomes" id="UP000613177"/>
    </source>
</evidence>
<sequence length="59" mass="6920">MGAARYYPMFIHDIYKDDENSSDQDMEIAEMQTKEETMSGFEENIPENTKKALYEAFTN</sequence>
<dbReference type="AlphaFoldDB" id="A0A8H7SGL3"/>
<organism evidence="1 2">
    <name type="scientific">Thamnidium elegans</name>
    <dbReference type="NCBI Taxonomy" id="101142"/>
    <lineage>
        <taxon>Eukaryota</taxon>
        <taxon>Fungi</taxon>
        <taxon>Fungi incertae sedis</taxon>
        <taxon>Mucoromycota</taxon>
        <taxon>Mucoromycotina</taxon>
        <taxon>Mucoromycetes</taxon>
        <taxon>Mucorales</taxon>
        <taxon>Mucorineae</taxon>
        <taxon>Mucoraceae</taxon>
        <taxon>Thamnidium</taxon>
    </lineage>
</organism>
<dbReference type="EMBL" id="JAEPRE010000374">
    <property type="protein sequence ID" value="KAG2228716.1"/>
    <property type="molecule type" value="Genomic_DNA"/>
</dbReference>
<protein>
    <submittedName>
        <fullName evidence="1">Uncharacterized protein</fullName>
    </submittedName>
</protein>
<gene>
    <name evidence="1" type="ORF">INT48_005334</name>
</gene>
<name>A0A8H7SGL3_9FUNG</name>
<comment type="caution">
    <text evidence="1">The sequence shown here is derived from an EMBL/GenBank/DDBJ whole genome shotgun (WGS) entry which is preliminary data.</text>
</comment>
<evidence type="ECO:0000313" key="1">
    <source>
        <dbReference type="EMBL" id="KAG2228716.1"/>
    </source>
</evidence>
<reference evidence="1" key="1">
    <citation type="submission" date="2021-01" db="EMBL/GenBank/DDBJ databases">
        <title>Metabolic potential, ecology and presence of endohyphal bacteria is reflected in genomic diversity of Mucoromycotina.</title>
        <authorList>
            <person name="Muszewska A."/>
            <person name="Okrasinska A."/>
            <person name="Steczkiewicz K."/>
            <person name="Drgas O."/>
            <person name="Orlowska M."/>
            <person name="Perlinska-Lenart U."/>
            <person name="Aleksandrzak-Piekarczyk T."/>
            <person name="Szatraj K."/>
            <person name="Zielenkiewicz U."/>
            <person name="Pilsyk S."/>
            <person name="Malc E."/>
            <person name="Mieczkowski P."/>
            <person name="Kruszewska J.S."/>
            <person name="Biernat P."/>
            <person name="Pawlowska J."/>
        </authorList>
    </citation>
    <scope>NUCLEOTIDE SEQUENCE</scope>
    <source>
        <strain evidence="1">WA0000018081</strain>
    </source>
</reference>